<proteinExistence type="predicted"/>
<accession>A0A7I8C189</accession>
<name>A0A7I8C189_9BURK</name>
<dbReference type="Proteomes" id="UP000510888">
    <property type="component" value="Plasmid PPGU16_p2"/>
</dbReference>
<dbReference type="AlphaFoldDB" id="A0A7I8C189"/>
<keyword evidence="2" id="KW-0614">Plasmid</keyword>
<geneLocation type="plasmid" evidence="2 3">
    <name>PPGU16_p2</name>
</geneLocation>
<organism evidence="2 3">
    <name type="scientific">Paraburkholderia largidicola</name>
    <dbReference type="NCBI Taxonomy" id="3014751"/>
    <lineage>
        <taxon>Bacteria</taxon>
        <taxon>Pseudomonadati</taxon>
        <taxon>Pseudomonadota</taxon>
        <taxon>Betaproteobacteria</taxon>
        <taxon>Burkholderiales</taxon>
        <taxon>Burkholderiaceae</taxon>
        <taxon>Paraburkholderia</taxon>
    </lineage>
</organism>
<gene>
    <name evidence="2" type="ORF">PPGU16_79130</name>
</gene>
<dbReference type="KEGG" id="plad:PPGU16_79130"/>
<keyword evidence="3" id="KW-1185">Reference proteome</keyword>
<evidence type="ECO:0000313" key="2">
    <source>
        <dbReference type="EMBL" id="BCF94846.1"/>
    </source>
</evidence>
<reference evidence="2 3" key="1">
    <citation type="journal article" date="2020" name="Genes (Basel)">
        <title>Genomic Comparison of Insect Gut Symbionts from Divergent Burkholderia Subclades.</title>
        <authorList>
            <person name="Takeshita K."/>
            <person name="Kikuchi Y."/>
        </authorList>
    </citation>
    <scope>NUCLEOTIDE SEQUENCE [LARGE SCALE GENOMIC DNA]</scope>
    <source>
        <strain evidence="2 3">PGU16</strain>
        <plasmid evidence="2 3">PPGU16_p2</plasmid>
    </source>
</reference>
<protein>
    <submittedName>
        <fullName evidence="2">Uncharacterized protein</fullName>
    </submittedName>
</protein>
<dbReference type="EMBL" id="AP023177">
    <property type="protein sequence ID" value="BCF94846.1"/>
    <property type="molecule type" value="Genomic_DNA"/>
</dbReference>
<dbReference type="RefSeq" id="WP_180727587.1">
    <property type="nucleotide sequence ID" value="NZ_AP023177.1"/>
</dbReference>
<evidence type="ECO:0000313" key="3">
    <source>
        <dbReference type="Proteomes" id="UP000510888"/>
    </source>
</evidence>
<feature type="region of interest" description="Disordered" evidence="1">
    <location>
        <begin position="1"/>
        <end position="41"/>
    </location>
</feature>
<evidence type="ECO:0000256" key="1">
    <source>
        <dbReference type="SAM" id="MobiDB-lite"/>
    </source>
</evidence>
<sequence length="76" mass="8400">MGATVNQFRMQDPTRNIPARKSSGSRRKVQQFGNQVPMKEAFGPARGTRADLRRAGFQESSFVTGEIYGVTGEHLS</sequence>